<organism evidence="6 7">
    <name type="scientific">Sphingobium herbicidovorans (strain ATCC 700291 / DSM 11019 / CCUG 56400 / KCTC 2939 / LMG 18315 / NBRC 16415 / MH)</name>
    <name type="common">Sphingomonas herbicidovorans</name>
    <dbReference type="NCBI Taxonomy" id="1219045"/>
    <lineage>
        <taxon>Bacteria</taxon>
        <taxon>Pseudomonadati</taxon>
        <taxon>Pseudomonadota</taxon>
        <taxon>Alphaproteobacteria</taxon>
        <taxon>Sphingomonadales</taxon>
        <taxon>Sphingomonadaceae</taxon>
        <taxon>Sphingobium</taxon>
    </lineage>
</organism>
<dbReference type="SUPFAM" id="SSF53850">
    <property type="entry name" value="Periplasmic binding protein-like II"/>
    <property type="match status" value="1"/>
</dbReference>
<dbReference type="GO" id="GO:0003700">
    <property type="term" value="F:DNA-binding transcription factor activity"/>
    <property type="evidence" value="ECO:0007669"/>
    <property type="project" value="InterPro"/>
</dbReference>
<dbReference type="InterPro" id="IPR036388">
    <property type="entry name" value="WH-like_DNA-bd_sf"/>
</dbReference>
<dbReference type="STRING" id="76947.GCA_002080435_03986"/>
<evidence type="ECO:0000256" key="1">
    <source>
        <dbReference type="ARBA" id="ARBA00009437"/>
    </source>
</evidence>
<dbReference type="InterPro" id="IPR036390">
    <property type="entry name" value="WH_DNA-bd_sf"/>
</dbReference>
<dbReference type="Pfam" id="PF00126">
    <property type="entry name" value="HTH_1"/>
    <property type="match status" value="1"/>
</dbReference>
<dbReference type="Gene3D" id="3.40.190.10">
    <property type="entry name" value="Periplasmic binding protein-like II"/>
    <property type="match status" value="2"/>
</dbReference>
<gene>
    <name evidence="6" type="ORF">BV98_001361</name>
</gene>
<dbReference type="InterPro" id="IPR005119">
    <property type="entry name" value="LysR_subst-bd"/>
</dbReference>
<evidence type="ECO:0000256" key="2">
    <source>
        <dbReference type="ARBA" id="ARBA00023015"/>
    </source>
</evidence>
<dbReference type="GO" id="GO:0003677">
    <property type="term" value="F:DNA binding"/>
    <property type="evidence" value="ECO:0007669"/>
    <property type="project" value="UniProtKB-KW"/>
</dbReference>
<dbReference type="EMBL" id="JFZA02000010">
    <property type="protein sequence ID" value="KFG90830.1"/>
    <property type="molecule type" value="Genomic_DNA"/>
</dbReference>
<protein>
    <submittedName>
        <fullName evidence="6">LysR family transcriptional regulator</fullName>
    </submittedName>
</protein>
<name>A0A086PBR2_SPHHM</name>
<reference evidence="6" key="1">
    <citation type="submission" date="2014-08" db="EMBL/GenBank/DDBJ databases">
        <title>Draft genome sequences of Sphingobium herbicidovorans.</title>
        <authorList>
            <person name="Gan H.M."/>
            <person name="Gan H.Y."/>
            <person name="Savka M.A."/>
        </authorList>
    </citation>
    <scope>NUCLEOTIDE SEQUENCE [LARGE SCALE GENOMIC DNA]</scope>
    <source>
        <strain evidence="6">NBRC 16415</strain>
    </source>
</reference>
<keyword evidence="7" id="KW-1185">Reference proteome</keyword>
<dbReference type="FunFam" id="1.10.10.10:FF:000001">
    <property type="entry name" value="LysR family transcriptional regulator"/>
    <property type="match status" value="1"/>
</dbReference>
<evidence type="ECO:0000256" key="4">
    <source>
        <dbReference type="ARBA" id="ARBA00023163"/>
    </source>
</evidence>
<dbReference type="PATRIC" id="fig|1219045.3.peg.1393"/>
<dbReference type="OrthoDB" id="9815174at2"/>
<keyword evidence="2" id="KW-0805">Transcription regulation</keyword>
<dbReference type="Gene3D" id="1.10.10.10">
    <property type="entry name" value="Winged helix-like DNA-binding domain superfamily/Winged helix DNA-binding domain"/>
    <property type="match status" value="1"/>
</dbReference>
<keyword evidence="3" id="KW-0238">DNA-binding</keyword>
<evidence type="ECO:0000313" key="7">
    <source>
        <dbReference type="Proteomes" id="UP000024284"/>
    </source>
</evidence>
<accession>A0A086PBR2</accession>
<evidence type="ECO:0000259" key="5">
    <source>
        <dbReference type="PROSITE" id="PS50931"/>
    </source>
</evidence>
<feature type="domain" description="HTH lysR-type" evidence="5">
    <location>
        <begin position="1"/>
        <end position="59"/>
    </location>
</feature>
<dbReference type="PROSITE" id="PS50931">
    <property type="entry name" value="HTH_LYSR"/>
    <property type="match status" value="1"/>
</dbReference>
<dbReference type="Pfam" id="PF03466">
    <property type="entry name" value="LysR_substrate"/>
    <property type="match status" value="1"/>
</dbReference>
<dbReference type="PANTHER" id="PTHR30346">
    <property type="entry name" value="TRANSCRIPTIONAL DUAL REGULATOR HCAR-RELATED"/>
    <property type="match status" value="1"/>
</dbReference>
<dbReference type="RefSeq" id="WP_037463889.1">
    <property type="nucleotide sequence ID" value="NZ_BCZD01000045.1"/>
</dbReference>
<proteinExistence type="inferred from homology"/>
<evidence type="ECO:0000256" key="3">
    <source>
        <dbReference type="ARBA" id="ARBA00023125"/>
    </source>
</evidence>
<dbReference type="PRINTS" id="PR00039">
    <property type="entry name" value="HTHLYSR"/>
</dbReference>
<evidence type="ECO:0000313" key="6">
    <source>
        <dbReference type="EMBL" id="KFG90830.1"/>
    </source>
</evidence>
<dbReference type="Proteomes" id="UP000024284">
    <property type="component" value="Unassembled WGS sequence"/>
</dbReference>
<dbReference type="SUPFAM" id="SSF46785">
    <property type="entry name" value="Winged helix' DNA-binding domain"/>
    <property type="match status" value="1"/>
</dbReference>
<dbReference type="eggNOG" id="COG0583">
    <property type="taxonomic scope" value="Bacteria"/>
</dbReference>
<comment type="caution">
    <text evidence="6">The sequence shown here is derived from an EMBL/GenBank/DDBJ whole genome shotgun (WGS) entry which is preliminary data.</text>
</comment>
<dbReference type="CDD" id="cd08414">
    <property type="entry name" value="PBP2_LTTR_aromatics_like"/>
    <property type="match status" value="1"/>
</dbReference>
<dbReference type="AlphaFoldDB" id="A0A086PBR2"/>
<dbReference type="InterPro" id="IPR000847">
    <property type="entry name" value="LysR_HTH_N"/>
</dbReference>
<keyword evidence="4" id="KW-0804">Transcription</keyword>
<sequence length="298" mass="31907">MIAIRQLRYFLAVAETKSFSKAAAKINVTQPPISRQVSALEAELGIQLLDRASSGARLTAAGEVFAAGARTILETLDETCQNAQRVAQGNLGALSVGFIMHSAYTVLPGLTKGYMEMRPNVRLTLREGLPTYLREGVLDGRFDAVMLFGPVHGPGLLAKPIFSEPLCLAVPLDHPLARSPAVHASELEGVPLIASPMDVVPALRQTIEKFCRESGFEPTIALEAALQQTIVSLVSEGLGVALVPRSMHRFLGLSGVRFVDLVDAPFVDHELVWHADNSNPALASFVAFADKAAFLSGL</sequence>
<comment type="similarity">
    <text evidence="1">Belongs to the LysR transcriptional regulatory family.</text>
</comment>
<dbReference type="PANTHER" id="PTHR30346:SF30">
    <property type="entry name" value="SMALL NEUTRAL PROTEASE REGULATORY PROTEIN"/>
    <property type="match status" value="1"/>
</dbReference>
<dbReference type="GO" id="GO:0032993">
    <property type="term" value="C:protein-DNA complex"/>
    <property type="evidence" value="ECO:0007669"/>
    <property type="project" value="TreeGrafter"/>
</dbReference>